<dbReference type="KEGG" id="vhl:BME96_17890"/>
<gene>
    <name evidence="1" type="ORF">BME96_17890</name>
</gene>
<dbReference type="GeneID" id="71516283"/>
<dbReference type="InterPro" id="IPR007438">
    <property type="entry name" value="DUF488"/>
</dbReference>
<dbReference type="Proteomes" id="UP000182945">
    <property type="component" value="Chromosome"/>
</dbReference>
<dbReference type="PIRSF" id="PIRSF024492">
    <property type="entry name" value="UCP024492"/>
    <property type="match status" value="1"/>
</dbReference>
<evidence type="ECO:0000313" key="2">
    <source>
        <dbReference type="Proteomes" id="UP000182945"/>
    </source>
</evidence>
<sequence>MHIFSIGHYSHSKEDFLRLLSDADIEAVADVRAFPGSRKFPQYSKDNMPDWLQAAGIHYAHFPKLGGRRKASSDVSPLLNGAWENQSFHNYADYTLTESFHEGIAALSQLAQRKRTVYCCSERHPARCHRLIISNWLATHNWKVNHIIPDNKGNITIIEHELGKWGARPIIEKDGTVVYPE</sequence>
<dbReference type="RefSeq" id="WP_071649820.1">
    <property type="nucleotide sequence ID" value="NZ_CP017962.1"/>
</dbReference>
<protein>
    <submittedName>
        <fullName evidence="1">DNA repair protein</fullName>
    </submittedName>
</protein>
<accession>A0AAC9J1R7</accession>
<dbReference type="AlphaFoldDB" id="A0AAC9J1R7"/>
<reference evidence="1 2" key="1">
    <citation type="submission" date="2016-11" db="EMBL/GenBank/DDBJ databases">
        <title>Complete genome sequencing of Virgibacillus halodenitrificans PDB-F2.</title>
        <authorList>
            <person name="Sun Z."/>
            <person name="Zhou Y."/>
            <person name="Li H."/>
        </authorList>
    </citation>
    <scope>NUCLEOTIDE SEQUENCE [LARGE SCALE GENOMIC DNA]</scope>
    <source>
        <strain evidence="1 2">PDB-F2</strain>
    </source>
</reference>
<name>A0AAC9J1R7_VIRHA</name>
<dbReference type="PANTHER" id="PTHR39337">
    <property type="entry name" value="BLR5642 PROTEIN"/>
    <property type="match status" value="1"/>
</dbReference>
<dbReference type="EMBL" id="CP017962">
    <property type="protein sequence ID" value="APC49956.1"/>
    <property type="molecule type" value="Genomic_DNA"/>
</dbReference>
<evidence type="ECO:0000313" key="1">
    <source>
        <dbReference type="EMBL" id="APC49956.1"/>
    </source>
</evidence>
<proteinExistence type="predicted"/>
<organism evidence="1 2">
    <name type="scientific">Virgibacillus halodenitrificans</name>
    <name type="common">Bacillus halodenitrificans</name>
    <dbReference type="NCBI Taxonomy" id="1482"/>
    <lineage>
        <taxon>Bacteria</taxon>
        <taxon>Bacillati</taxon>
        <taxon>Bacillota</taxon>
        <taxon>Bacilli</taxon>
        <taxon>Bacillales</taxon>
        <taxon>Bacillaceae</taxon>
        <taxon>Virgibacillus</taxon>
    </lineage>
</organism>
<dbReference type="InterPro" id="IPR014519">
    <property type="entry name" value="UCP024492"/>
</dbReference>
<dbReference type="Pfam" id="PF04343">
    <property type="entry name" value="DUF488"/>
    <property type="match status" value="1"/>
</dbReference>
<dbReference type="PANTHER" id="PTHR39337:SF1">
    <property type="entry name" value="BLR5642 PROTEIN"/>
    <property type="match status" value="1"/>
</dbReference>